<feature type="compositionally biased region" description="Gly residues" evidence="2">
    <location>
        <begin position="63"/>
        <end position="79"/>
    </location>
</feature>
<accession>A0A250J2K6</accession>
<evidence type="ECO:0000256" key="1">
    <source>
        <dbReference type="SAM" id="Coils"/>
    </source>
</evidence>
<sequence>MSISVKNNANNLLLQLLQTSTQGSQGQGKLSLENAGKMLQMLGQMMTALQTLQDSIQGKSDSFGGGNKPGGTNGSGGAEGTNPLLQQFQQLLQTLEALQNPQAGGPQQGPGGAPGSQQGGVALPFAAQAQVLNNAKQEQAALLSKISEGVKSGKITPQELGPLMQGVKKLAEATRAASADGNVTAEEAANLQKLSMENITNTKSAFENGDKASFASINPASQHQAQQLSDIAKGLEDGSISNLELTDLAEEQGALAEAQGNISSTEDASKLLQAQQLTDLTIQLARLTNTKA</sequence>
<feature type="region of interest" description="Disordered" evidence="2">
    <location>
        <begin position="100"/>
        <end position="120"/>
    </location>
</feature>
<dbReference type="KEGG" id="cfus:CYFUS_003177"/>
<dbReference type="EMBL" id="CP022098">
    <property type="protein sequence ID" value="ATB37752.1"/>
    <property type="molecule type" value="Genomic_DNA"/>
</dbReference>
<evidence type="ECO:0000313" key="4">
    <source>
        <dbReference type="Proteomes" id="UP000217257"/>
    </source>
</evidence>
<feature type="coiled-coil region" evidence="1">
    <location>
        <begin position="248"/>
        <end position="275"/>
    </location>
</feature>
<dbReference type="Proteomes" id="UP000217257">
    <property type="component" value="Chromosome"/>
</dbReference>
<protein>
    <submittedName>
        <fullName evidence="3">EBNA-1 domain protein</fullName>
    </submittedName>
</protein>
<proteinExistence type="predicted"/>
<feature type="region of interest" description="Disordered" evidence="2">
    <location>
        <begin position="55"/>
        <end position="82"/>
    </location>
</feature>
<dbReference type="RefSeq" id="WP_095986025.1">
    <property type="nucleotide sequence ID" value="NZ_CP022098.1"/>
</dbReference>
<dbReference type="AlphaFoldDB" id="A0A250J2K6"/>
<evidence type="ECO:0000313" key="3">
    <source>
        <dbReference type="EMBL" id="ATB37752.1"/>
    </source>
</evidence>
<name>A0A250J2K6_9BACT</name>
<evidence type="ECO:0000256" key="2">
    <source>
        <dbReference type="SAM" id="MobiDB-lite"/>
    </source>
</evidence>
<feature type="compositionally biased region" description="Gly residues" evidence="2">
    <location>
        <begin position="106"/>
        <end position="118"/>
    </location>
</feature>
<reference evidence="3 4" key="1">
    <citation type="submission" date="2017-06" db="EMBL/GenBank/DDBJ databases">
        <title>Sequencing and comparative analysis of myxobacterial genomes.</title>
        <authorList>
            <person name="Rupp O."/>
            <person name="Goesmann A."/>
            <person name="Sogaard-Andersen L."/>
        </authorList>
    </citation>
    <scope>NUCLEOTIDE SEQUENCE [LARGE SCALE GENOMIC DNA]</scope>
    <source>
        <strain evidence="3 4">DSM 52655</strain>
    </source>
</reference>
<organism evidence="3 4">
    <name type="scientific">Cystobacter fuscus</name>
    <dbReference type="NCBI Taxonomy" id="43"/>
    <lineage>
        <taxon>Bacteria</taxon>
        <taxon>Pseudomonadati</taxon>
        <taxon>Myxococcota</taxon>
        <taxon>Myxococcia</taxon>
        <taxon>Myxococcales</taxon>
        <taxon>Cystobacterineae</taxon>
        <taxon>Archangiaceae</taxon>
        <taxon>Cystobacter</taxon>
    </lineage>
</organism>
<gene>
    <name evidence="3" type="ORF">CYFUS_003177</name>
</gene>
<keyword evidence="1" id="KW-0175">Coiled coil</keyword>